<dbReference type="RefSeq" id="WP_076614581.1">
    <property type="nucleotide sequence ID" value="NZ_CP019323.1"/>
</dbReference>
<name>A0A1P8Q2J5_9LACO</name>
<dbReference type="OrthoDB" id="1955612at2"/>
<evidence type="ECO:0000313" key="1">
    <source>
        <dbReference type="EMBL" id="APX72078.1"/>
    </source>
</evidence>
<gene>
    <name evidence="1" type="ORF">BTM29_05650</name>
</gene>
<evidence type="ECO:0000313" key="2">
    <source>
        <dbReference type="Proteomes" id="UP000187499"/>
    </source>
</evidence>
<protein>
    <submittedName>
        <fullName evidence="1">Uncharacterized protein</fullName>
    </submittedName>
</protein>
<accession>A0A1P8Q2J5</accession>
<reference evidence="2" key="1">
    <citation type="submission" date="2016-12" db="EMBL/GenBank/DDBJ databases">
        <authorList>
            <person name="Jung M.Y."/>
            <person name="Lee S.H."/>
        </authorList>
    </citation>
    <scope>NUCLEOTIDE SEQUENCE [LARGE SCALE GENOMIC DNA]</scope>
    <source>
        <strain evidence="2">WiKim39</strain>
    </source>
</reference>
<dbReference type="STRING" id="1847728.BTM29_05650"/>
<dbReference type="EMBL" id="CP019323">
    <property type="protein sequence ID" value="APX72078.1"/>
    <property type="molecule type" value="Genomic_DNA"/>
</dbReference>
<sequence>MYYGENNHVEEINFLDSEKYVSFPYKVSAETVGVVNGVLPAGSVIPTNDAKAVAVTINDVDVSHGTQMVGGIVDGFINAARLPVAPTADAITALKRITFSNTETESEA</sequence>
<organism evidence="1 2">
    <name type="scientific">Companilactobacillus allii</name>
    <dbReference type="NCBI Taxonomy" id="1847728"/>
    <lineage>
        <taxon>Bacteria</taxon>
        <taxon>Bacillati</taxon>
        <taxon>Bacillota</taxon>
        <taxon>Bacilli</taxon>
        <taxon>Lactobacillales</taxon>
        <taxon>Lactobacillaceae</taxon>
        <taxon>Companilactobacillus</taxon>
    </lineage>
</organism>
<dbReference type="Proteomes" id="UP000187499">
    <property type="component" value="Chromosome"/>
</dbReference>
<keyword evidence="2" id="KW-1185">Reference proteome</keyword>
<dbReference type="AlphaFoldDB" id="A0A1P8Q2J5"/>
<proteinExistence type="predicted"/>
<dbReference type="KEGG" id="lalw:BTM29_05650"/>